<feature type="domain" description="N-acetyltransferase" evidence="1">
    <location>
        <begin position="10"/>
        <end position="166"/>
    </location>
</feature>
<keyword evidence="3" id="KW-1185">Reference proteome</keyword>
<dbReference type="Pfam" id="PF13302">
    <property type="entry name" value="Acetyltransf_3"/>
    <property type="match status" value="1"/>
</dbReference>
<proteinExistence type="predicted"/>
<dbReference type="InterPro" id="IPR000182">
    <property type="entry name" value="GNAT_dom"/>
</dbReference>
<dbReference type="Proteomes" id="UP001201273">
    <property type="component" value="Unassembled WGS sequence"/>
</dbReference>
<organism evidence="2 3">
    <name type="scientific">Motilimonas cestriensis</name>
    <dbReference type="NCBI Taxonomy" id="2742685"/>
    <lineage>
        <taxon>Bacteria</taxon>
        <taxon>Pseudomonadati</taxon>
        <taxon>Pseudomonadota</taxon>
        <taxon>Gammaproteobacteria</taxon>
        <taxon>Alteromonadales</taxon>
        <taxon>Alteromonadales genera incertae sedis</taxon>
        <taxon>Motilimonas</taxon>
    </lineage>
</organism>
<dbReference type="InterPro" id="IPR016181">
    <property type="entry name" value="Acyl_CoA_acyltransferase"/>
</dbReference>
<dbReference type="PANTHER" id="PTHR43415">
    <property type="entry name" value="SPERMIDINE N(1)-ACETYLTRANSFERASE"/>
    <property type="match status" value="1"/>
</dbReference>
<dbReference type="EMBL" id="JAIMJA010000011">
    <property type="protein sequence ID" value="MCE2595591.1"/>
    <property type="molecule type" value="Genomic_DNA"/>
</dbReference>
<dbReference type="PROSITE" id="PS51186">
    <property type="entry name" value="GNAT"/>
    <property type="match status" value="1"/>
</dbReference>
<dbReference type="PANTHER" id="PTHR43415:SF3">
    <property type="entry name" value="GNAT-FAMILY ACETYLTRANSFERASE"/>
    <property type="match status" value="1"/>
</dbReference>
<comment type="caution">
    <text evidence="2">The sequence shown here is derived from an EMBL/GenBank/DDBJ whole genome shotgun (WGS) entry which is preliminary data.</text>
</comment>
<gene>
    <name evidence="2" type="ORF">K6Y31_12245</name>
</gene>
<accession>A0ABS8W9A3</accession>
<evidence type="ECO:0000259" key="1">
    <source>
        <dbReference type="PROSITE" id="PS51186"/>
    </source>
</evidence>
<dbReference type="RefSeq" id="WP_233053101.1">
    <property type="nucleotide sequence ID" value="NZ_JAIMJA010000011.1"/>
</dbReference>
<evidence type="ECO:0000313" key="3">
    <source>
        <dbReference type="Proteomes" id="UP001201273"/>
    </source>
</evidence>
<dbReference type="Gene3D" id="3.40.630.30">
    <property type="match status" value="1"/>
</dbReference>
<name>A0ABS8W9A3_9GAMM</name>
<protein>
    <submittedName>
        <fullName evidence="2">GNAT family N-acetyltransferase</fullName>
    </submittedName>
</protein>
<dbReference type="SUPFAM" id="SSF55729">
    <property type="entry name" value="Acyl-CoA N-acyltransferases (Nat)"/>
    <property type="match status" value="1"/>
</dbReference>
<evidence type="ECO:0000313" key="2">
    <source>
        <dbReference type="EMBL" id="MCE2595591.1"/>
    </source>
</evidence>
<reference evidence="2 3" key="1">
    <citation type="journal article" date="2022" name="Environ. Microbiol. Rep.">
        <title>Eco-phylogenetic analyses reveal divergent evolution of vitamin B12 metabolism in the marine bacterial family 'Psychromonadaceae'.</title>
        <authorList>
            <person name="Jin X."/>
            <person name="Yang Y."/>
            <person name="Cao H."/>
            <person name="Gao B."/>
            <person name="Zhao Z."/>
        </authorList>
    </citation>
    <scope>NUCLEOTIDE SEQUENCE [LARGE SCALE GENOMIC DNA]</scope>
    <source>
        <strain evidence="2 3">MKS20</strain>
    </source>
</reference>
<sequence length="180" mass="20468">MKQAISAYKMVLRDIAADDIETLRQWRNQHDIRSQMLDQQLITVQQQQVWFKGLAQQKSQQHFALEYKGQLVGYANIKSPTKMPLQQAGQILETGLYLGAAKYRGTFLAFCVALALTDYCFDELKAKQLIATVLPSNQAALNFNQQLGYVIDNQDNEQVSMTLALADYEASKAKLTRFIR</sequence>